<dbReference type="Gene3D" id="1.10.10.10">
    <property type="entry name" value="Winged helix-like DNA-binding domain superfamily/Winged helix DNA-binding domain"/>
    <property type="match status" value="1"/>
</dbReference>
<dbReference type="RefSeq" id="WP_377247980.1">
    <property type="nucleotide sequence ID" value="NZ_JBHLXP010000005.1"/>
</dbReference>
<reference evidence="6 7" key="1">
    <citation type="submission" date="2024-09" db="EMBL/GenBank/DDBJ databases">
        <authorList>
            <person name="Sun Q."/>
            <person name="Mori K."/>
        </authorList>
    </citation>
    <scope>NUCLEOTIDE SEQUENCE [LARGE SCALE GENOMIC DNA]</scope>
    <source>
        <strain evidence="6 7">KCTC 23315</strain>
    </source>
</reference>
<proteinExistence type="inferred from homology"/>
<evidence type="ECO:0000256" key="3">
    <source>
        <dbReference type="ARBA" id="ARBA00023125"/>
    </source>
</evidence>
<evidence type="ECO:0000313" key="6">
    <source>
        <dbReference type="EMBL" id="MFC0050357.1"/>
    </source>
</evidence>
<dbReference type="PANTHER" id="PTHR30126:SF88">
    <property type="entry name" value="TRANSCRIPTIONAL REGULATOR-RELATED"/>
    <property type="match status" value="1"/>
</dbReference>
<dbReference type="SUPFAM" id="SSF53850">
    <property type="entry name" value="Periplasmic binding protein-like II"/>
    <property type="match status" value="1"/>
</dbReference>
<feature type="domain" description="HTH lysR-type" evidence="5">
    <location>
        <begin position="8"/>
        <end position="64"/>
    </location>
</feature>
<dbReference type="Gene3D" id="3.40.190.290">
    <property type="match status" value="1"/>
</dbReference>
<dbReference type="InterPro" id="IPR000847">
    <property type="entry name" value="LysR_HTH_N"/>
</dbReference>
<comment type="caution">
    <text evidence="6">The sequence shown here is derived from an EMBL/GenBank/DDBJ whole genome shotgun (WGS) entry which is preliminary data.</text>
</comment>
<dbReference type="InterPro" id="IPR005119">
    <property type="entry name" value="LysR_subst-bd"/>
</dbReference>
<evidence type="ECO:0000256" key="1">
    <source>
        <dbReference type="ARBA" id="ARBA00009437"/>
    </source>
</evidence>
<evidence type="ECO:0000259" key="5">
    <source>
        <dbReference type="PROSITE" id="PS50931"/>
    </source>
</evidence>
<name>A0ABV6BHK3_9GAMM</name>
<comment type="similarity">
    <text evidence="1">Belongs to the LysR transcriptional regulatory family.</text>
</comment>
<gene>
    <name evidence="6" type="ORF">ACFFJP_18845</name>
</gene>
<dbReference type="Pfam" id="PF00126">
    <property type="entry name" value="HTH_1"/>
    <property type="match status" value="1"/>
</dbReference>
<protein>
    <submittedName>
        <fullName evidence="6">LysR family transcriptional regulator</fullName>
    </submittedName>
</protein>
<evidence type="ECO:0000256" key="2">
    <source>
        <dbReference type="ARBA" id="ARBA00023015"/>
    </source>
</evidence>
<dbReference type="SUPFAM" id="SSF46785">
    <property type="entry name" value="Winged helix' DNA-binding domain"/>
    <property type="match status" value="1"/>
</dbReference>
<dbReference type="PANTHER" id="PTHR30126">
    <property type="entry name" value="HTH-TYPE TRANSCRIPTIONAL REGULATOR"/>
    <property type="match status" value="1"/>
</dbReference>
<dbReference type="Proteomes" id="UP001589813">
    <property type="component" value="Unassembled WGS sequence"/>
</dbReference>
<dbReference type="InterPro" id="IPR036390">
    <property type="entry name" value="WH_DNA-bd_sf"/>
</dbReference>
<keyword evidence="2" id="KW-0805">Transcription regulation</keyword>
<keyword evidence="7" id="KW-1185">Reference proteome</keyword>
<evidence type="ECO:0000256" key="4">
    <source>
        <dbReference type="ARBA" id="ARBA00023163"/>
    </source>
</evidence>
<dbReference type="EMBL" id="JBHLXP010000005">
    <property type="protein sequence ID" value="MFC0050357.1"/>
    <property type="molecule type" value="Genomic_DNA"/>
</dbReference>
<dbReference type="PROSITE" id="PS50931">
    <property type="entry name" value="HTH_LYSR"/>
    <property type="match status" value="1"/>
</dbReference>
<accession>A0ABV6BHK3</accession>
<keyword evidence="4" id="KW-0804">Transcription</keyword>
<organism evidence="6 7">
    <name type="scientific">Rheinheimera tilapiae</name>
    <dbReference type="NCBI Taxonomy" id="875043"/>
    <lineage>
        <taxon>Bacteria</taxon>
        <taxon>Pseudomonadati</taxon>
        <taxon>Pseudomonadota</taxon>
        <taxon>Gammaproteobacteria</taxon>
        <taxon>Chromatiales</taxon>
        <taxon>Chromatiaceae</taxon>
        <taxon>Rheinheimera</taxon>
    </lineage>
</organism>
<evidence type="ECO:0000313" key="7">
    <source>
        <dbReference type="Proteomes" id="UP001589813"/>
    </source>
</evidence>
<dbReference type="InterPro" id="IPR036388">
    <property type="entry name" value="WH-like_DNA-bd_sf"/>
</dbReference>
<keyword evidence="3" id="KW-0238">DNA-binding</keyword>
<sequence length="300" mass="33419">MPYRPKSTLEQWRILQAVVDAGGYAQAAELLNKSQSSLNHAVAKLQNQLGVELLHVVGRKAFLTAAGEVMLRRSRLLTQQIEDLELLAANIDMGWEPELRLAVEIIYPRDKLYQALSEFYPLSRGSRIQIIDTVITGSAEMILEAKADLVITATPMVPRGYLSEPLCIAHMVLVCAPDHPLTEIDALDADELSQHLQIVIRDTGQKPAENAGWLKAEQRWTVGNFYEAMVILQRGLGFCWLPDFIVQQALQDGVLVRLQLKQSTERQIPLSLVIPKEDKLGPGGRQLRQIILAAHGKTGH</sequence>
<dbReference type="Pfam" id="PF03466">
    <property type="entry name" value="LysR_substrate"/>
    <property type="match status" value="1"/>
</dbReference>